<evidence type="ECO:0000313" key="2">
    <source>
        <dbReference type="EMBL" id="ART22551.1"/>
    </source>
</evidence>
<dbReference type="PIRSF" id="PIRSF009320">
    <property type="entry name" value="Nuc_binding_HP_1000"/>
    <property type="match status" value="1"/>
</dbReference>
<organism evidence="2 3">
    <name type="scientific">Corynebacterium striatum</name>
    <dbReference type="NCBI Taxonomy" id="43770"/>
    <lineage>
        <taxon>Bacteria</taxon>
        <taxon>Bacillati</taxon>
        <taxon>Actinomycetota</taxon>
        <taxon>Actinomycetes</taxon>
        <taxon>Mycobacteriales</taxon>
        <taxon>Corynebacteriaceae</taxon>
        <taxon>Corynebacterium</taxon>
    </lineage>
</organism>
<protein>
    <submittedName>
        <fullName evidence="2">Chromosome partitioning protein ParA</fullName>
    </submittedName>
</protein>
<dbReference type="InterPro" id="IPR027417">
    <property type="entry name" value="P-loop_NTPase"/>
</dbReference>
<proteinExistence type="predicted"/>
<accession>A0A2Z2J768</accession>
<dbReference type="SUPFAM" id="SSF52540">
    <property type="entry name" value="P-loop containing nucleoside triphosphate hydrolases"/>
    <property type="match status" value="1"/>
</dbReference>
<dbReference type="RefSeq" id="WP_086892537.1">
    <property type="nucleotide sequence ID" value="NZ_CP021254.1"/>
</dbReference>
<dbReference type="Gene3D" id="3.40.50.300">
    <property type="entry name" value="P-loop containing nucleotide triphosphate hydrolases"/>
    <property type="match status" value="1"/>
</dbReference>
<geneLocation type="plasmid" evidence="3">
    <name>pcs-na-2</name>
</geneLocation>
<dbReference type="EMBL" id="CP021254">
    <property type="protein sequence ID" value="ART22551.1"/>
    <property type="molecule type" value="Genomic_DNA"/>
</dbReference>
<dbReference type="CDD" id="cd02042">
    <property type="entry name" value="ParAB_family"/>
    <property type="match status" value="1"/>
</dbReference>
<dbReference type="PANTHER" id="PTHR13696">
    <property type="entry name" value="P-LOOP CONTAINING NUCLEOSIDE TRIPHOSPHATE HYDROLASE"/>
    <property type="match status" value="1"/>
</dbReference>
<dbReference type="InterPro" id="IPR050678">
    <property type="entry name" value="DNA_Partitioning_ATPase"/>
</dbReference>
<name>A0A2Z2J768_CORST</name>
<evidence type="ECO:0000259" key="1">
    <source>
        <dbReference type="Pfam" id="PF01656"/>
    </source>
</evidence>
<dbReference type="PANTHER" id="PTHR13696:SF96">
    <property type="entry name" value="COBQ_COBB_MIND_PARA NUCLEOTIDE BINDING DOMAIN-CONTAINING PROTEIN"/>
    <property type="match status" value="1"/>
</dbReference>
<dbReference type="AlphaFoldDB" id="A0A2Z2J768"/>
<sequence length="196" mass="21362">MIITAINAKGGVGKTTTTMFLATVLANRGKTVTVTDLDRQGSALEWSERAEDGGSPLPFEVELSIPKRVDRQAALVGDDEFMFIDVPPGDENAIEAAIAVSDFIILPTRSAAADLSRVWELRDAVNGTPHAVLLTFARKGTSALDAAREALDEEHMPHFKTEIPLREDMHLAFGYCPGPDMHGYDHVADELIEMMK</sequence>
<feature type="domain" description="CobQ/CobB/MinD/ParA nucleotide binding" evidence="1">
    <location>
        <begin position="3"/>
        <end position="169"/>
    </location>
</feature>
<dbReference type="Proteomes" id="UP000250197">
    <property type="component" value="Plasmid pCs-Na-2"/>
</dbReference>
<reference evidence="2 3" key="1">
    <citation type="submission" date="2017-05" db="EMBL/GenBank/DDBJ databases">
        <title>Complete genome sequence of Corynebacterium striatum KC-Na-1 isolated from Neophocaena asiaeorientalis in Korea.</title>
        <authorList>
            <person name="Kim J.H."/>
            <person name="Lee K."/>
        </authorList>
    </citation>
    <scope>NUCLEOTIDE SEQUENCE [LARGE SCALE GENOMIC DNA]</scope>
    <source>
        <strain evidence="2 3">KC-Na-01</strain>
        <plasmid evidence="3">pcs-na-2</plasmid>
    </source>
</reference>
<dbReference type="InterPro" id="IPR002586">
    <property type="entry name" value="CobQ/CobB/MinD/ParA_Nub-bd_dom"/>
</dbReference>
<keyword evidence="2" id="KW-0614">Plasmid</keyword>
<dbReference type="KEGG" id="cstr:CBE89_13305"/>
<dbReference type="Pfam" id="PF01656">
    <property type="entry name" value="CbiA"/>
    <property type="match status" value="1"/>
</dbReference>
<gene>
    <name evidence="2" type="ORF">CBE89_13305</name>
</gene>
<evidence type="ECO:0000313" key="3">
    <source>
        <dbReference type="Proteomes" id="UP000250197"/>
    </source>
</evidence>